<dbReference type="OMA" id="ECITITE"/>
<dbReference type="EMBL" id="CP017686">
    <property type="protein sequence ID" value="AYQ54482.1"/>
    <property type="molecule type" value="Genomic_DNA"/>
</dbReference>
<evidence type="ECO:0008006" key="4">
    <source>
        <dbReference type="Google" id="ProtNLM"/>
    </source>
</evidence>
<dbReference type="InterPro" id="IPR015419">
    <property type="entry name" value="CTAG/Pcc1"/>
</dbReference>
<dbReference type="Proteomes" id="UP000273278">
    <property type="component" value="Chromosome"/>
</dbReference>
<proteinExistence type="inferred from homology"/>
<dbReference type="NCBIfam" id="NF011470">
    <property type="entry name" value="PRK14887.1"/>
    <property type="match status" value="1"/>
</dbReference>
<sequence length="79" mass="8403">MPTAVLSIDSGNAGTVASAIGPEARRDLLRTHVDVSLEDGKAVIRIEADDSSAMRAALNSYLECIMITENIDRITKGSK</sequence>
<evidence type="ECO:0000313" key="2">
    <source>
        <dbReference type="EMBL" id="AYQ54482.1"/>
    </source>
</evidence>
<protein>
    <recommendedName>
        <fullName evidence="4">KEOPS complex Pcc1-like subunit</fullName>
    </recommendedName>
</protein>
<dbReference type="AlphaFoldDB" id="A0A3G3IG15"/>
<comment type="similarity">
    <text evidence="1">Belongs to the CTAG/PCC1 family.</text>
</comment>
<dbReference type="Gene3D" id="3.30.310.50">
    <property type="entry name" value="Alpha-D-phosphohexomutase, C-terminal domain"/>
    <property type="match status" value="1"/>
</dbReference>
<accession>A0A3G3IG15</accession>
<evidence type="ECO:0000256" key="1">
    <source>
        <dbReference type="ARBA" id="ARBA00007073"/>
    </source>
</evidence>
<dbReference type="Pfam" id="PF09341">
    <property type="entry name" value="Pcc1"/>
    <property type="match status" value="1"/>
</dbReference>
<reference evidence="2 3" key="1">
    <citation type="submission" date="2016-10" db="EMBL/GenBank/DDBJ databases">
        <title>Complete genome of the TMA-utilizing, human hosted archaeon Methanomethylophilus alvus Gen. nov, sp. nov., strain Mx-05, derived from a pure culture.</title>
        <authorList>
            <person name="Brugere J.-F."/>
            <person name="Ben Hania W."/>
            <person name="Chaudhary P.P."/>
            <person name="Gaci N."/>
            <person name="Borrel G."/>
            <person name="Cao Van Tuat L."/>
            <person name="Fardeau M.-L."/>
            <person name="Harris H.M.B."/>
            <person name="O'Toole P.W."/>
            <person name="Ollivier B."/>
        </authorList>
    </citation>
    <scope>NUCLEOTIDE SEQUENCE [LARGE SCALE GENOMIC DNA]</scope>
    <source>
        <strain evidence="2 3">Mx-05</strain>
    </source>
</reference>
<dbReference type="RefSeq" id="WP_015504194.1">
    <property type="nucleotide sequence ID" value="NZ_CAYARL010000008.1"/>
</dbReference>
<evidence type="ECO:0000313" key="3">
    <source>
        <dbReference type="Proteomes" id="UP000273278"/>
    </source>
</evidence>
<gene>
    <name evidence="2" type="ORF">BKD89_01445</name>
</gene>
<dbReference type="GeneID" id="41321091"/>
<name>A0A3G3IG15_9ARCH</name>
<organism evidence="2 3">
    <name type="scientific">Methanomethylophilus alvi</name>
    <dbReference type="NCBI Taxonomy" id="1291540"/>
    <lineage>
        <taxon>Archaea</taxon>
        <taxon>Methanobacteriati</taxon>
        <taxon>Thermoplasmatota</taxon>
        <taxon>Thermoplasmata</taxon>
        <taxon>Methanomassiliicoccales</taxon>
        <taxon>Methanomethylophilaceae</taxon>
        <taxon>Methanomethylophilus</taxon>
    </lineage>
</organism>